<evidence type="ECO:0000256" key="5">
    <source>
        <dbReference type="ARBA" id="ARBA00023163"/>
    </source>
</evidence>
<protein>
    <submittedName>
        <fullName evidence="8">RNA polymerase subunit sigma-24</fullName>
    </submittedName>
</protein>
<dbReference type="InterPro" id="IPR013324">
    <property type="entry name" value="RNA_pol_sigma_r3/r4-like"/>
</dbReference>
<dbReference type="Proteomes" id="UP000634668">
    <property type="component" value="Unassembled WGS sequence"/>
</dbReference>
<keyword evidence="3" id="KW-0731">Sigma factor</keyword>
<dbReference type="AlphaFoldDB" id="A0A918MJ41"/>
<feature type="domain" description="RNA polymerase sigma-70 region 2" evidence="6">
    <location>
        <begin position="46"/>
        <end position="115"/>
    </location>
</feature>
<dbReference type="SUPFAM" id="SSF88946">
    <property type="entry name" value="Sigma2 domain of RNA polymerase sigma factors"/>
    <property type="match status" value="1"/>
</dbReference>
<comment type="similarity">
    <text evidence="1">Belongs to the sigma-70 factor family. ECF subfamily.</text>
</comment>
<dbReference type="InterPro" id="IPR013249">
    <property type="entry name" value="RNA_pol_sigma70_r4_t2"/>
</dbReference>
<feature type="domain" description="RNA polymerase sigma factor 70 region 4 type 2" evidence="7">
    <location>
        <begin position="151"/>
        <end position="189"/>
    </location>
</feature>
<evidence type="ECO:0000256" key="1">
    <source>
        <dbReference type="ARBA" id="ARBA00010641"/>
    </source>
</evidence>
<keyword evidence="4" id="KW-0238">DNA-binding</keyword>
<evidence type="ECO:0000256" key="4">
    <source>
        <dbReference type="ARBA" id="ARBA00023125"/>
    </source>
</evidence>
<reference evidence="8" key="2">
    <citation type="submission" date="2020-09" db="EMBL/GenBank/DDBJ databases">
        <authorList>
            <person name="Sun Q."/>
            <person name="Kim S."/>
        </authorList>
    </citation>
    <scope>NUCLEOTIDE SEQUENCE</scope>
    <source>
        <strain evidence="8">KCTC 12113</strain>
    </source>
</reference>
<comment type="caution">
    <text evidence="8">The sequence shown here is derived from an EMBL/GenBank/DDBJ whole genome shotgun (WGS) entry which is preliminary data.</text>
</comment>
<keyword evidence="2" id="KW-0805">Transcription regulation</keyword>
<dbReference type="InterPro" id="IPR007627">
    <property type="entry name" value="RNA_pol_sigma70_r2"/>
</dbReference>
<evidence type="ECO:0000313" key="8">
    <source>
        <dbReference type="EMBL" id="GGW25997.1"/>
    </source>
</evidence>
<sequence length="214" mass="25235">MCFSSSIRVVILLLSLKKVISMELLIEDSVLVKKYMQGNERSLEILINRHNKRLSSFIYSKVQDREVTEDIFQDTFIKVIKTLKKGNYNEEGKFLPWVMRISHNLIIDYYRKSQRLPKFEGKSDFNFFAVISDDKLDVERQLIKDQIDSDLRVIIKELPVEQLEVLEMRIFQDMSFKEISENTGVSINTALGRMRYALINLRKLIDKYNIVLTN</sequence>
<accession>A0A918MJ41</accession>
<keyword evidence="5" id="KW-0804">Transcription</keyword>
<evidence type="ECO:0000259" key="7">
    <source>
        <dbReference type="Pfam" id="PF08281"/>
    </source>
</evidence>
<dbReference type="Gene3D" id="1.10.1740.10">
    <property type="match status" value="1"/>
</dbReference>
<evidence type="ECO:0000313" key="9">
    <source>
        <dbReference type="Proteomes" id="UP000634668"/>
    </source>
</evidence>
<dbReference type="GO" id="GO:0006352">
    <property type="term" value="P:DNA-templated transcription initiation"/>
    <property type="evidence" value="ECO:0007669"/>
    <property type="project" value="InterPro"/>
</dbReference>
<organism evidence="8 9">
    <name type="scientific">Arenibacter certesii</name>
    <dbReference type="NCBI Taxonomy" id="228955"/>
    <lineage>
        <taxon>Bacteria</taxon>
        <taxon>Pseudomonadati</taxon>
        <taxon>Bacteroidota</taxon>
        <taxon>Flavobacteriia</taxon>
        <taxon>Flavobacteriales</taxon>
        <taxon>Flavobacteriaceae</taxon>
        <taxon>Arenibacter</taxon>
    </lineage>
</organism>
<dbReference type="GO" id="GO:0016987">
    <property type="term" value="F:sigma factor activity"/>
    <property type="evidence" value="ECO:0007669"/>
    <property type="project" value="UniProtKB-KW"/>
</dbReference>
<dbReference type="NCBIfam" id="TIGR02937">
    <property type="entry name" value="sigma70-ECF"/>
    <property type="match status" value="1"/>
</dbReference>
<proteinExistence type="inferred from homology"/>
<name>A0A918MJ41_9FLAO</name>
<dbReference type="InterPro" id="IPR013325">
    <property type="entry name" value="RNA_pol_sigma_r2"/>
</dbReference>
<keyword evidence="9" id="KW-1185">Reference proteome</keyword>
<gene>
    <name evidence="8" type="ORF">GCM10007383_08690</name>
</gene>
<dbReference type="GO" id="GO:0003677">
    <property type="term" value="F:DNA binding"/>
    <property type="evidence" value="ECO:0007669"/>
    <property type="project" value="UniProtKB-KW"/>
</dbReference>
<evidence type="ECO:0000259" key="6">
    <source>
        <dbReference type="Pfam" id="PF04542"/>
    </source>
</evidence>
<dbReference type="Pfam" id="PF04542">
    <property type="entry name" value="Sigma70_r2"/>
    <property type="match status" value="1"/>
</dbReference>
<dbReference type="PANTHER" id="PTHR43133">
    <property type="entry name" value="RNA POLYMERASE ECF-TYPE SIGMA FACTO"/>
    <property type="match status" value="1"/>
</dbReference>
<dbReference type="PANTHER" id="PTHR43133:SF8">
    <property type="entry name" value="RNA POLYMERASE SIGMA FACTOR HI_1459-RELATED"/>
    <property type="match status" value="1"/>
</dbReference>
<dbReference type="Pfam" id="PF08281">
    <property type="entry name" value="Sigma70_r4_2"/>
    <property type="match status" value="1"/>
</dbReference>
<dbReference type="InterPro" id="IPR039425">
    <property type="entry name" value="RNA_pol_sigma-70-like"/>
</dbReference>
<dbReference type="Gene3D" id="1.10.10.10">
    <property type="entry name" value="Winged helix-like DNA-binding domain superfamily/Winged helix DNA-binding domain"/>
    <property type="match status" value="1"/>
</dbReference>
<reference evidence="8" key="1">
    <citation type="journal article" date="2014" name="Int. J. Syst. Evol. Microbiol.">
        <title>Complete genome sequence of Corynebacterium casei LMG S-19264T (=DSM 44701T), isolated from a smear-ripened cheese.</title>
        <authorList>
            <consortium name="US DOE Joint Genome Institute (JGI-PGF)"/>
            <person name="Walter F."/>
            <person name="Albersmeier A."/>
            <person name="Kalinowski J."/>
            <person name="Ruckert C."/>
        </authorList>
    </citation>
    <scope>NUCLEOTIDE SEQUENCE</scope>
    <source>
        <strain evidence="8">KCTC 12113</strain>
    </source>
</reference>
<dbReference type="InterPro" id="IPR036388">
    <property type="entry name" value="WH-like_DNA-bd_sf"/>
</dbReference>
<evidence type="ECO:0000256" key="2">
    <source>
        <dbReference type="ARBA" id="ARBA00023015"/>
    </source>
</evidence>
<evidence type="ECO:0000256" key="3">
    <source>
        <dbReference type="ARBA" id="ARBA00023082"/>
    </source>
</evidence>
<dbReference type="EMBL" id="BMWP01000004">
    <property type="protein sequence ID" value="GGW25997.1"/>
    <property type="molecule type" value="Genomic_DNA"/>
</dbReference>
<dbReference type="InterPro" id="IPR014284">
    <property type="entry name" value="RNA_pol_sigma-70_dom"/>
</dbReference>
<dbReference type="SUPFAM" id="SSF88659">
    <property type="entry name" value="Sigma3 and sigma4 domains of RNA polymerase sigma factors"/>
    <property type="match status" value="1"/>
</dbReference>